<feature type="compositionally biased region" description="Basic and acidic residues" evidence="1">
    <location>
        <begin position="8"/>
        <end position="18"/>
    </location>
</feature>
<feature type="region of interest" description="Disordered" evidence="1">
    <location>
        <begin position="1"/>
        <end position="29"/>
    </location>
</feature>
<protein>
    <recommendedName>
        <fullName evidence="2">DUF7906 domain-containing protein</fullName>
    </recommendedName>
</protein>
<evidence type="ECO:0000256" key="1">
    <source>
        <dbReference type="SAM" id="MobiDB-lite"/>
    </source>
</evidence>
<dbReference type="KEGG" id="gtt:GUITHDRAFT_116889"/>
<dbReference type="InterPro" id="IPR057228">
    <property type="entry name" value="DUF7906"/>
</dbReference>
<dbReference type="OrthoDB" id="10594451at2759"/>
<dbReference type="AlphaFoldDB" id="L1IKW0"/>
<proteinExistence type="predicted"/>
<dbReference type="GeneID" id="17293684"/>
<dbReference type="EMBL" id="JH993066">
    <property type="protein sequence ID" value="EKX36866.1"/>
    <property type="molecule type" value="Genomic_DNA"/>
</dbReference>
<dbReference type="eggNOG" id="ENOG502QWFV">
    <property type="taxonomic scope" value="Eukaryota"/>
</dbReference>
<dbReference type="HOGENOM" id="CLU_018216_0_1_1"/>
<dbReference type="PaxDb" id="55529-EKX36866"/>
<dbReference type="PANTHER" id="PTHR31515">
    <property type="entry name" value="TRANSMEMBRANE PROTEIN-RELATED"/>
    <property type="match status" value="1"/>
</dbReference>
<dbReference type="PANTHER" id="PTHR31515:SF0">
    <property type="entry name" value="TRANSMEMBRANE PROTEIN"/>
    <property type="match status" value="1"/>
</dbReference>
<reference evidence="5" key="2">
    <citation type="submission" date="2012-11" db="EMBL/GenBank/DDBJ databases">
        <authorList>
            <person name="Kuo A."/>
            <person name="Curtis B.A."/>
            <person name="Tanifuji G."/>
            <person name="Burki F."/>
            <person name="Gruber A."/>
            <person name="Irimia M."/>
            <person name="Maruyama S."/>
            <person name="Arias M.C."/>
            <person name="Ball S.G."/>
            <person name="Gile G.H."/>
            <person name="Hirakawa Y."/>
            <person name="Hopkins J.F."/>
            <person name="Rensing S.A."/>
            <person name="Schmutz J."/>
            <person name="Symeonidi A."/>
            <person name="Elias M."/>
            <person name="Eveleigh R.J."/>
            <person name="Herman E.K."/>
            <person name="Klute M.J."/>
            <person name="Nakayama T."/>
            <person name="Obornik M."/>
            <person name="Reyes-Prieto A."/>
            <person name="Armbrust E.V."/>
            <person name="Aves S.J."/>
            <person name="Beiko R.G."/>
            <person name="Coutinho P."/>
            <person name="Dacks J.B."/>
            <person name="Durnford D.G."/>
            <person name="Fast N.M."/>
            <person name="Green B.R."/>
            <person name="Grisdale C."/>
            <person name="Hempe F."/>
            <person name="Henrissat B."/>
            <person name="Hoppner M.P."/>
            <person name="Ishida K.-I."/>
            <person name="Kim E."/>
            <person name="Koreny L."/>
            <person name="Kroth P.G."/>
            <person name="Liu Y."/>
            <person name="Malik S.-B."/>
            <person name="Maier U.G."/>
            <person name="McRose D."/>
            <person name="Mock T."/>
            <person name="Neilson J.A."/>
            <person name="Onodera N.T."/>
            <person name="Poole A.M."/>
            <person name="Pritham E.J."/>
            <person name="Richards T.A."/>
            <person name="Rocap G."/>
            <person name="Roy S.W."/>
            <person name="Sarai C."/>
            <person name="Schaack S."/>
            <person name="Shirato S."/>
            <person name="Slamovits C.H."/>
            <person name="Spencer D.F."/>
            <person name="Suzuki S."/>
            <person name="Worden A.Z."/>
            <person name="Zauner S."/>
            <person name="Barry K."/>
            <person name="Bell C."/>
            <person name="Bharti A.K."/>
            <person name="Crow J.A."/>
            <person name="Grimwood J."/>
            <person name="Kramer R."/>
            <person name="Lindquist E."/>
            <person name="Lucas S."/>
            <person name="Salamov A."/>
            <person name="McFadden G.I."/>
            <person name="Lane C.E."/>
            <person name="Keeling P.J."/>
            <person name="Gray M.W."/>
            <person name="Grigoriev I.V."/>
            <person name="Archibald J.M."/>
        </authorList>
    </citation>
    <scope>NUCLEOTIDE SEQUENCE</scope>
    <source>
        <strain evidence="5">CCMP2712</strain>
    </source>
</reference>
<dbReference type="EnsemblProtists" id="EKX36866">
    <property type="protein sequence ID" value="EKX36866"/>
    <property type="gene ID" value="GUITHDRAFT_116889"/>
</dbReference>
<feature type="domain" description="DUF7906" evidence="2">
    <location>
        <begin position="102"/>
        <end position="335"/>
    </location>
</feature>
<evidence type="ECO:0000313" key="5">
    <source>
        <dbReference type="Proteomes" id="UP000011087"/>
    </source>
</evidence>
<evidence type="ECO:0000259" key="2">
    <source>
        <dbReference type="Pfam" id="PF25483"/>
    </source>
</evidence>
<organism evidence="3">
    <name type="scientific">Guillardia theta (strain CCMP2712)</name>
    <name type="common">Cryptophyte</name>
    <dbReference type="NCBI Taxonomy" id="905079"/>
    <lineage>
        <taxon>Eukaryota</taxon>
        <taxon>Cryptophyceae</taxon>
        <taxon>Pyrenomonadales</taxon>
        <taxon>Geminigeraceae</taxon>
        <taxon>Guillardia</taxon>
    </lineage>
</organism>
<dbReference type="Proteomes" id="UP000011087">
    <property type="component" value="Unassembled WGS sequence"/>
</dbReference>
<dbReference type="Pfam" id="PF25483">
    <property type="entry name" value="DUF7906"/>
    <property type="match status" value="1"/>
</dbReference>
<keyword evidence="5" id="KW-1185">Reference proteome</keyword>
<name>L1IKW0_GUITC</name>
<reference evidence="4" key="3">
    <citation type="submission" date="2015-06" db="UniProtKB">
        <authorList>
            <consortium name="EnsemblProtists"/>
        </authorList>
    </citation>
    <scope>IDENTIFICATION</scope>
</reference>
<evidence type="ECO:0000313" key="4">
    <source>
        <dbReference type="EnsemblProtists" id="EKX36866"/>
    </source>
</evidence>
<gene>
    <name evidence="3" type="ORF">GUITHDRAFT_116889</name>
</gene>
<evidence type="ECO:0000313" key="3">
    <source>
        <dbReference type="EMBL" id="EKX36866.1"/>
    </source>
</evidence>
<reference evidence="3 5" key="1">
    <citation type="journal article" date="2012" name="Nature">
        <title>Algal genomes reveal evolutionary mosaicism and the fate of nucleomorphs.</title>
        <authorList>
            <consortium name="DOE Joint Genome Institute"/>
            <person name="Curtis B.A."/>
            <person name="Tanifuji G."/>
            <person name="Burki F."/>
            <person name="Gruber A."/>
            <person name="Irimia M."/>
            <person name="Maruyama S."/>
            <person name="Arias M.C."/>
            <person name="Ball S.G."/>
            <person name="Gile G.H."/>
            <person name="Hirakawa Y."/>
            <person name="Hopkins J.F."/>
            <person name="Kuo A."/>
            <person name="Rensing S.A."/>
            <person name="Schmutz J."/>
            <person name="Symeonidi A."/>
            <person name="Elias M."/>
            <person name="Eveleigh R.J."/>
            <person name="Herman E.K."/>
            <person name="Klute M.J."/>
            <person name="Nakayama T."/>
            <person name="Obornik M."/>
            <person name="Reyes-Prieto A."/>
            <person name="Armbrust E.V."/>
            <person name="Aves S.J."/>
            <person name="Beiko R.G."/>
            <person name="Coutinho P."/>
            <person name="Dacks J.B."/>
            <person name="Durnford D.G."/>
            <person name="Fast N.M."/>
            <person name="Green B.R."/>
            <person name="Grisdale C.J."/>
            <person name="Hempel F."/>
            <person name="Henrissat B."/>
            <person name="Hoppner M.P."/>
            <person name="Ishida K."/>
            <person name="Kim E."/>
            <person name="Koreny L."/>
            <person name="Kroth P.G."/>
            <person name="Liu Y."/>
            <person name="Malik S.B."/>
            <person name="Maier U.G."/>
            <person name="McRose D."/>
            <person name="Mock T."/>
            <person name="Neilson J.A."/>
            <person name="Onodera N.T."/>
            <person name="Poole A.M."/>
            <person name="Pritham E.J."/>
            <person name="Richards T.A."/>
            <person name="Rocap G."/>
            <person name="Roy S.W."/>
            <person name="Sarai C."/>
            <person name="Schaack S."/>
            <person name="Shirato S."/>
            <person name="Slamovits C.H."/>
            <person name="Spencer D.F."/>
            <person name="Suzuki S."/>
            <person name="Worden A.Z."/>
            <person name="Zauner S."/>
            <person name="Barry K."/>
            <person name="Bell C."/>
            <person name="Bharti A.K."/>
            <person name="Crow J.A."/>
            <person name="Grimwood J."/>
            <person name="Kramer R."/>
            <person name="Lindquist E."/>
            <person name="Lucas S."/>
            <person name="Salamov A."/>
            <person name="McFadden G.I."/>
            <person name="Lane C.E."/>
            <person name="Keeling P.J."/>
            <person name="Gray M.W."/>
            <person name="Grigoriev I.V."/>
            <person name="Archibald J.M."/>
        </authorList>
    </citation>
    <scope>NUCLEOTIDE SEQUENCE</scope>
    <source>
        <strain evidence="3 5">CCMP2712</strain>
    </source>
</reference>
<dbReference type="RefSeq" id="XP_005823846.1">
    <property type="nucleotide sequence ID" value="XM_005823789.1"/>
</dbReference>
<sequence length="512" mass="57419">MRGGIRGGAEEGRRRRGEEDEVKEGAMATRQEIKSSARWSMNMPLAAAVFLFLALPVDPTRAPRHIPKFAFDKDESPVNIPLILKVILVDLGPGAEPPPFRLDKDEFERLLFQTMPEHQPRCAETGEKLHVAFEIFYDVIHASHADSSSLAREVDGEEEAESKAVPVYDVIVEGDVQSELERIYEANSKSAKYDDSLHLHGKGVYSILILNMDKQAIAPDDVAHSRQASAHSLGSSYIYRYKMSHDSASGSDAFLTRSRFVVLDLASGPCLFGSSHSGEGTVTVNSLPRRYDVKWKETEEEKKGMIGSQLQRRSLRFQAELAQVVTSSIQYVFAPDVQVGSRLYALLSLLEHERIAMALNHAMRTDTVHESKHGRYLVRQKNYIDSTLLFRALAESSDYLASGLIAASPVLSQRFFPDFESEEEMHKQQKSRRWALGTRILPVFVFSLEEEWREDVLLFDNWLPYAASKDVVAVIQSGHSDSPVPFFSGSSYITMSLQNPTSKSVYPSTQLN</sequence>
<accession>L1IKW0</accession>